<dbReference type="OrthoDB" id="10323412at2759"/>
<feature type="non-terminal residue" evidence="1">
    <location>
        <position position="1"/>
    </location>
</feature>
<evidence type="ECO:0000313" key="1">
    <source>
        <dbReference type="EMBL" id="PON85404.1"/>
    </source>
</evidence>
<dbReference type="InParanoid" id="A0A2P5EIQ5"/>
<name>A0A2P5EIQ5_TREOI</name>
<evidence type="ECO:0000313" key="2">
    <source>
        <dbReference type="Proteomes" id="UP000237000"/>
    </source>
</evidence>
<sequence>SLSETADLRRQVRLLTALGLSPLLALGFRGVRVLLIGSRSPFSHEKYHHHHANFSIFLTGVADSGVSK</sequence>
<proteinExistence type="predicted"/>
<organism evidence="1 2">
    <name type="scientific">Trema orientale</name>
    <name type="common">Charcoal tree</name>
    <name type="synonym">Celtis orientalis</name>
    <dbReference type="NCBI Taxonomy" id="63057"/>
    <lineage>
        <taxon>Eukaryota</taxon>
        <taxon>Viridiplantae</taxon>
        <taxon>Streptophyta</taxon>
        <taxon>Embryophyta</taxon>
        <taxon>Tracheophyta</taxon>
        <taxon>Spermatophyta</taxon>
        <taxon>Magnoliopsida</taxon>
        <taxon>eudicotyledons</taxon>
        <taxon>Gunneridae</taxon>
        <taxon>Pentapetalae</taxon>
        <taxon>rosids</taxon>
        <taxon>fabids</taxon>
        <taxon>Rosales</taxon>
        <taxon>Cannabaceae</taxon>
        <taxon>Trema</taxon>
    </lineage>
</organism>
<dbReference type="AlphaFoldDB" id="A0A2P5EIQ5"/>
<accession>A0A2P5EIQ5</accession>
<dbReference type="EMBL" id="JXTC01000148">
    <property type="protein sequence ID" value="PON85404.1"/>
    <property type="molecule type" value="Genomic_DNA"/>
</dbReference>
<comment type="caution">
    <text evidence="1">The sequence shown here is derived from an EMBL/GenBank/DDBJ whole genome shotgun (WGS) entry which is preliminary data.</text>
</comment>
<keyword evidence="2" id="KW-1185">Reference proteome</keyword>
<dbReference type="Proteomes" id="UP000237000">
    <property type="component" value="Unassembled WGS sequence"/>
</dbReference>
<gene>
    <name evidence="1" type="ORF">TorRG33x02_188140</name>
</gene>
<reference evidence="2" key="1">
    <citation type="submission" date="2016-06" db="EMBL/GenBank/DDBJ databases">
        <title>Parallel loss of symbiosis genes in relatives of nitrogen-fixing non-legume Parasponia.</title>
        <authorList>
            <person name="Van Velzen R."/>
            <person name="Holmer R."/>
            <person name="Bu F."/>
            <person name="Rutten L."/>
            <person name="Van Zeijl A."/>
            <person name="Liu W."/>
            <person name="Santuari L."/>
            <person name="Cao Q."/>
            <person name="Sharma T."/>
            <person name="Shen D."/>
            <person name="Roswanjaya Y."/>
            <person name="Wardhani T."/>
            <person name="Kalhor M.S."/>
            <person name="Jansen J."/>
            <person name="Van den Hoogen J."/>
            <person name="Gungor B."/>
            <person name="Hartog M."/>
            <person name="Hontelez J."/>
            <person name="Verver J."/>
            <person name="Yang W.-C."/>
            <person name="Schijlen E."/>
            <person name="Repin R."/>
            <person name="Schilthuizen M."/>
            <person name="Schranz E."/>
            <person name="Heidstra R."/>
            <person name="Miyata K."/>
            <person name="Fedorova E."/>
            <person name="Kohlen W."/>
            <person name="Bisseling T."/>
            <person name="Smit S."/>
            <person name="Geurts R."/>
        </authorList>
    </citation>
    <scope>NUCLEOTIDE SEQUENCE [LARGE SCALE GENOMIC DNA]</scope>
    <source>
        <strain evidence="2">cv. RG33-2</strain>
    </source>
</reference>
<protein>
    <submittedName>
        <fullName evidence="1">Uncharacterized protein</fullName>
    </submittedName>
</protein>